<feature type="transmembrane region" description="Helical" evidence="1">
    <location>
        <begin position="129"/>
        <end position="151"/>
    </location>
</feature>
<comment type="caution">
    <text evidence="2">The sequence shown here is derived from an EMBL/GenBank/DDBJ whole genome shotgun (WGS) entry which is preliminary data.</text>
</comment>
<feature type="transmembrane region" description="Helical" evidence="1">
    <location>
        <begin position="174"/>
        <end position="199"/>
    </location>
</feature>
<dbReference type="OrthoDB" id="6636762at2"/>
<keyword evidence="1" id="KW-0812">Transmembrane</keyword>
<dbReference type="AlphaFoldDB" id="A0A2S9IC63"/>
<keyword evidence="1" id="KW-1133">Transmembrane helix</keyword>
<keyword evidence="3" id="KW-1185">Reference proteome</keyword>
<reference evidence="2 3" key="1">
    <citation type="submission" date="2017-10" db="EMBL/GenBank/DDBJ databases">
        <title>Draft genome of two endophytic bacteria isolated from 'guarana' Paullinia cupana (Mart.) Ducke.</title>
        <authorList>
            <person name="Siqueira K.A."/>
            <person name="Liotti R.G."/>
            <person name="Mendes T.A."/>
            <person name="Soares M.A."/>
        </authorList>
    </citation>
    <scope>NUCLEOTIDE SEQUENCE [LARGE SCALE GENOMIC DNA]</scope>
    <source>
        <strain evidence="2 3">342</strain>
    </source>
</reference>
<name>A0A2S9IC63_9GAMM</name>
<evidence type="ECO:0000313" key="2">
    <source>
        <dbReference type="EMBL" id="PRD15391.1"/>
    </source>
</evidence>
<organism evidence="2 3">
    <name type="scientific">Pantoea coffeiphila</name>
    <dbReference type="NCBI Taxonomy" id="1465635"/>
    <lineage>
        <taxon>Bacteria</taxon>
        <taxon>Pseudomonadati</taxon>
        <taxon>Pseudomonadota</taxon>
        <taxon>Gammaproteobacteria</taxon>
        <taxon>Enterobacterales</taxon>
        <taxon>Erwiniaceae</taxon>
        <taxon>Pantoea</taxon>
    </lineage>
</organism>
<protein>
    <submittedName>
        <fullName evidence="2">Uncharacterized protein</fullName>
    </submittedName>
</protein>
<sequence>MTHYLDLIIKYLLPILSVVVPMLALRSGWVYTREKNFQSRKSISEFSYSLYKNTNDLKFKKISQEYGIAALTKDKNLSSSQREILLGTNDPVNNIDNYSRCAKFISITNHAEVFGWSKKRYRLWVYRKTIELTSLAIYFSSGFLVAIPFIYDKLFSTQTINNINHLSSFQKNGAMIYLLYCGIFFGLKSLHTLSTIHIAEKLIKANR</sequence>
<evidence type="ECO:0000313" key="3">
    <source>
        <dbReference type="Proteomes" id="UP000239181"/>
    </source>
</evidence>
<accession>A0A2S9IC63</accession>
<proteinExistence type="predicted"/>
<feature type="transmembrane region" description="Helical" evidence="1">
    <location>
        <begin position="12"/>
        <end position="31"/>
    </location>
</feature>
<keyword evidence="1" id="KW-0472">Membrane</keyword>
<dbReference type="EMBL" id="PDET01000006">
    <property type="protein sequence ID" value="PRD15391.1"/>
    <property type="molecule type" value="Genomic_DNA"/>
</dbReference>
<evidence type="ECO:0000256" key="1">
    <source>
        <dbReference type="SAM" id="Phobius"/>
    </source>
</evidence>
<dbReference type="Proteomes" id="UP000239181">
    <property type="component" value="Unassembled WGS sequence"/>
</dbReference>
<gene>
    <name evidence="2" type="ORF">CQW29_10285</name>
</gene>